<name>X5I2E8_CLOPF</name>
<keyword evidence="2" id="KW-0614">Plasmid</keyword>
<proteinExistence type="predicted"/>
<reference evidence="2" key="1">
    <citation type="journal article" date="2014" name="Infect. Immun.">
        <title>BEC, a novel enterotoxin of Clostridium perfringens found in human clinical isolates from acute gastroenteritis outbreaks.</title>
        <authorList>
            <person name="Yonogi S."/>
            <person name="Matsuda S."/>
            <person name="Kawai T."/>
            <person name="Yoda T."/>
            <person name="Harada T."/>
            <person name="Kumeda Y."/>
            <person name="Gotoh K."/>
            <person name="Hiyoshi H."/>
            <person name="Nakamura S."/>
            <person name="Kodama T."/>
            <person name="Iida T."/>
        </authorList>
    </citation>
    <scope>NUCLEOTIDE SEQUENCE</scope>
    <source>
        <strain evidence="1">OS1</strain>
        <strain evidence="2">TS1</strain>
        <plasmid evidence="1">pCP-OS1</plasmid>
        <plasmid evidence="2">pCP-TS1</plasmid>
    </source>
</reference>
<dbReference type="EMBL" id="AP013034">
    <property type="protein sequence ID" value="BAO58406.1"/>
    <property type="molecule type" value="Genomic_DNA"/>
</dbReference>
<sequence length="54" mass="6333">MIAISPYALKLGISSSYQFTIKYTITINVFENFFEKVNLLFSIGALKKFQYFHF</sequence>
<geneLocation type="plasmid" evidence="1">
    <name>pCP-OS1</name>
</geneLocation>
<dbReference type="AlphaFoldDB" id="X5I2E8"/>
<organism evidence="2">
    <name type="scientific">Clostridium perfringens</name>
    <dbReference type="NCBI Taxonomy" id="1502"/>
    <lineage>
        <taxon>Bacteria</taxon>
        <taxon>Bacillati</taxon>
        <taxon>Bacillota</taxon>
        <taxon>Clostridia</taxon>
        <taxon>Eubacteriales</taxon>
        <taxon>Clostridiaceae</taxon>
        <taxon>Clostridium</taxon>
    </lineage>
</organism>
<evidence type="ECO:0000313" key="2">
    <source>
        <dbReference type="EMBL" id="BAO58406.1"/>
    </source>
</evidence>
<dbReference type="EMBL" id="AP013033">
    <property type="protein sequence ID" value="BAO58351.1"/>
    <property type="molecule type" value="Genomic_DNA"/>
</dbReference>
<protein>
    <submittedName>
        <fullName evidence="2">Uncharacterized protein</fullName>
    </submittedName>
</protein>
<geneLocation type="plasmid" evidence="2">
    <name>pCP-TS1</name>
</geneLocation>
<accession>X5I2E8</accession>
<evidence type="ECO:0000313" key="1">
    <source>
        <dbReference type="EMBL" id="BAO58351.1"/>
    </source>
</evidence>